<evidence type="ECO:0000313" key="1">
    <source>
        <dbReference type="EMBL" id="RNJ41405.1"/>
    </source>
</evidence>
<protein>
    <submittedName>
        <fullName evidence="1">Uncharacterized protein</fullName>
    </submittedName>
</protein>
<dbReference type="EMBL" id="QKOD01000020">
    <property type="protein sequence ID" value="RNJ41405.1"/>
    <property type="molecule type" value="Genomic_DNA"/>
</dbReference>
<evidence type="ECO:0000313" key="2">
    <source>
        <dbReference type="Proteomes" id="UP000275436"/>
    </source>
</evidence>
<accession>A0A3M9X0N4</accession>
<name>A0A3M9X0N4_9HYPH</name>
<comment type="caution">
    <text evidence="1">The sequence shown here is derived from an EMBL/GenBank/DDBJ whole genome shotgun (WGS) entry which is preliminary data.</text>
</comment>
<dbReference type="Proteomes" id="UP000275436">
    <property type="component" value="Unassembled WGS sequence"/>
</dbReference>
<dbReference type="RefSeq" id="WP_123170383.1">
    <property type="nucleotide sequence ID" value="NZ_QKOD01000020.1"/>
</dbReference>
<proteinExistence type="predicted"/>
<sequence>MTNAPKPQGLAPELADAMDRIRETELAIKRTEEMLAANIVARSKIRTAVEVAARLVRIHPTSPRRDTGTKAVAPCLPGEGQHIFLENSK</sequence>
<organism evidence="1 2">
    <name type="scientific">Mesorhizobium japonicum</name>
    <dbReference type="NCBI Taxonomy" id="2066070"/>
    <lineage>
        <taxon>Bacteria</taxon>
        <taxon>Pseudomonadati</taxon>
        <taxon>Pseudomonadota</taxon>
        <taxon>Alphaproteobacteria</taxon>
        <taxon>Hyphomicrobiales</taxon>
        <taxon>Phyllobacteriaceae</taxon>
        <taxon>Mesorhizobium</taxon>
    </lineage>
</organism>
<gene>
    <name evidence="1" type="ORF">DNR46_34310</name>
</gene>
<dbReference type="AlphaFoldDB" id="A0A3M9X0N4"/>
<reference evidence="1 2" key="1">
    <citation type="journal article" date="2018" name="Mol. Plant Microbe Interact.">
        <title>Taxonomically Different Co-Microsymbionts of a Relict Legume, Oxytropis popoviana, Have Complementary Sets of Symbiotic Genes and Together Increase the Efficiency of Plant Nodulation.</title>
        <authorList>
            <person name="Safronova V."/>
            <person name="Belimov A."/>
            <person name="Sazanova A."/>
            <person name="Chirak E."/>
            <person name="Verkhozina A."/>
            <person name="Kuznetsova I."/>
            <person name="Andronov E."/>
            <person name="Puhalsky J."/>
            <person name="Tikhonovich I."/>
        </authorList>
    </citation>
    <scope>NUCLEOTIDE SEQUENCE [LARGE SCALE GENOMIC DNA]</scope>
    <source>
        <strain evidence="1 2">Opo-235</strain>
    </source>
</reference>